<protein>
    <submittedName>
        <fullName evidence="2">Unnamed protein product</fullName>
    </submittedName>
</protein>
<name>A0AAN5BU20_ASPOZ</name>
<reference evidence="2" key="1">
    <citation type="submission" date="2023-04" db="EMBL/GenBank/DDBJ databases">
        <title>Aspergillus oryzae NBRC 4228.</title>
        <authorList>
            <person name="Ichikawa N."/>
            <person name="Sato H."/>
            <person name="Tonouchi N."/>
        </authorList>
    </citation>
    <scope>NUCLEOTIDE SEQUENCE</scope>
    <source>
        <strain evidence="2">NBRC 4228</strain>
    </source>
</reference>
<evidence type="ECO:0000256" key="1">
    <source>
        <dbReference type="SAM" id="MobiDB-lite"/>
    </source>
</evidence>
<dbReference type="AlphaFoldDB" id="A0AAN5BU20"/>
<evidence type="ECO:0000313" key="2">
    <source>
        <dbReference type="EMBL" id="GMG26469.1"/>
    </source>
</evidence>
<feature type="region of interest" description="Disordered" evidence="1">
    <location>
        <begin position="1"/>
        <end position="20"/>
    </location>
</feature>
<organism evidence="2 3">
    <name type="scientific">Aspergillus oryzae</name>
    <name type="common">Yellow koji mold</name>
    <dbReference type="NCBI Taxonomy" id="5062"/>
    <lineage>
        <taxon>Eukaryota</taxon>
        <taxon>Fungi</taxon>
        <taxon>Dikarya</taxon>
        <taxon>Ascomycota</taxon>
        <taxon>Pezizomycotina</taxon>
        <taxon>Eurotiomycetes</taxon>
        <taxon>Eurotiomycetidae</taxon>
        <taxon>Eurotiales</taxon>
        <taxon>Aspergillaceae</taxon>
        <taxon>Aspergillus</taxon>
        <taxon>Aspergillus subgen. Circumdati</taxon>
    </lineage>
</organism>
<dbReference type="EMBL" id="BSYA01000026">
    <property type="protein sequence ID" value="GMG26469.1"/>
    <property type="molecule type" value="Genomic_DNA"/>
</dbReference>
<gene>
    <name evidence="2" type="ORF">Aory04_000328600</name>
</gene>
<evidence type="ECO:0000313" key="3">
    <source>
        <dbReference type="Proteomes" id="UP001165205"/>
    </source>
</evidence>
<sequence length="215" mass="23702">MQLSGPLTTDQGPVSCQGPGKARCRLLSARESEDGCEQKEANEHGSGRGGTCRLMPHFVNWNSADNVRLMSERTGSAGQDTETDPVDDATTVSKSLVQYSIVIMKAKEVTKPITKLGETRPVRKATPPEFHPLPFRKVAHTLLDASYREAERARQVTMIMTKLVRVMKTVNLIRCRSLLPGQEGWGRTGYVMKPEGLLQQGCVIQQDQPINGLVD</sequence>
<comment type="caution">
    <text evidence="2">The sequence shown here is derived from an EMBL/GenBank/DDBJ whole genome shotgun (WGS) entry which is preliminary data.</text>
</comment>
<accession>A0AAN5BU20</accession>
<feature type="compositionally biased region" description="Polar residues" evidence="1">
    <location>
        <begin position="1"/>
        <end position="14"/>
    </location>
</feature>
<dbReference type="Proteomes" id="UP001165205">
    <property type="component" value="Unassembled WGS sequence"/>
</dbReference>
<proteinExistence type="predicted"/>